<gene>
    <name evidence="1" type="ORF">MJG53_020696</name>
</gene>
<sequence>MAGVSFSGHRLELLAAYEEVIREESAADWPFVGEGFRRLGLTTLLIPPDGGLQELSGHFENQRVMYGFCSVKDSQAALPKYVLINWVGEDVPDARKCACASHVAKVAEFFQVRVGSGLAGVGDRHGDWLPEPAFFLRQGVDVIVNASSVEDIDAGAIGQRLSNGLARLSSPVLHRLRLREDENAEPVGTTYQKTDAAVEMKRLNREQFWEQAKKEEELRKEEERKKALDERLRFEQERMEQERQEQEERERRYREREQQIEEHRCDPSSTPTPTSTAPRRPAAAIIAQRPDNPREFFKQQERVASASAGSCDVPSPFNHRPGSRPYCPFIKASDSGPSSSSSSSSSPPRTPFPYITCHRTPNLSSSLPCSHLDSHRRMIPTPLPARSPSDSSTASTPVAEQIERALDEVTSSQPPPLPPPPPAAQAETQEPSLSLDSEETSKEARAAAPQARAGPLEESPQASEPPEGQGSPMEEDLMFMASTEQADLAASLEPAMAGASAADSPAADAIETDTAAADTAVANTVTPAAASLIDLWPGNGEGASAPQAEPQAPTPPSGAEVMLAEVPLLDEVAQEPLLPAGEGSANLLSFDELPEPPATFCDPGEEVEGEPLAAPQAPTLPSALEELDQKLEPELEPEPHLLTNGETTQKEGTQASEGYFSQSQEEEFVQSEELCAKAPPPVFYNKPPGKIDITCWDADPVPEEEEGFEGGD</sequence>
<evidence type="ECO:0000313" key="1">
    <source>
        <dbReference type="EMBL" id="KAI4584653.1"/>
    </source>
</evidence>
<evidence type="ECO:0000313" key="2">
    <source>
        <dbReference type="Proteomes" id="UP001057279"/>
    </source>
</evidence>
<organism evidence="1 2">
    <name type="scientific">Ovis ammon polii x Ovis aries</name>
    <dbReference type="NCBI Taxonomy" id="2918886"/>
    <lineage>
        <taxon>Eukaryota</taxon>
        <taxon>Metazoa</taxon>
        <taxon>Chordata</taxon>
        <taxon>Craniata</taxon>
        <taxon>Vertebrata</taxon>
        <taxon>Euteleostomi</taxon>
        <taxon>Mammalia</taxon>
        <taxon>Eutheria</taxon>
        <taxon>Laurasiatheria</taxon>
        <taxon>Artiodactyla</taxon>
        <taxon>Ruminantia</taxon>
        <taxon>Pecora</taxon>
        <taxon>Bovidae</taxon>
        <taxon>Caprinae</taxon>
        <taxon>Ovis</taxon>
    </lineage>
</organism>
<dbReference type="EMBL" id="CM043031">
    <property type="protein sequence ID" value="KAI4584653.1"/>
    <property type="molecule type" value="Genomic_DNA"/>
</dbReference>
<keyword evidence="2" id="KW-1185">Reference proteome</keyword>
<proteinExistence type="predicted"/>
<reference evidence="1" key="1">
    <citation type="submission" date="2022-03" db="EMBL/GenBank/DDBJ databases">
        <title>Genomic analyses of argali, domestic sheep and their hybrids provide insights into chromosomal evolution, heterosis and genetic basis of agronomic traits.</title>
        <authorList>
            <person name="Li M."/>
        </authorList>
    </citation>
    <scope>NUCLEOTIDE SEQUENCE</scope>
    <source>
        <strain evidence="1">F1 hybrid</strain>
    </source>
</reference>
<protein>
    <submittedName>
        <fullName evidence="1">Uncharacterized protein</fullName>
    </submittedName>
</protein>
<dbReference type="Proteomes" id="UP001057279">
    <property type="component" value="Linkage Group LG06"/>
</dbReference>
<accession>A0ACB9V4I4</accession>
<comment type="caution">
    <text evidence="1">The sequence shown here is derived from an EMBL/GenBank/DDBJ whole genome shotgun (WGS) entry which is preliminary data.</text>
</comment>
<name>A0ACB9V4I4_9CETA</name>